<sequence length="908" mass="94916">MAFPADPLDVRTDLYLDGAWVDITDDVRVSSGLSIRRGQSDEGSRSDPAKCTLTIDNRDGKYSPRNPASPYYGRIGRNTPIRVSVARLGMALNLTGEEKVAATTPAVPALDLTGDLDIRCLVELSRWSSANAQTFIGKHLGAYVFGKDESDRLRLEWTSGGVYRAARSTPVTFADGSAQWVRVTYDRDNGAGGHTTTFYTSADGVTWTQFGDPATGSGTEAVNTNSTPLALGVRGDVASAMAGRIYRAEVRDGIGGTVVAAPDFRALAEGTTSFTDSAGRTWTVTPPAAEVTAKDVRFVGEASAWPPRWDVAGADVTVPIEAAGILRRLGQGASPLKSTMYRGLTSPGLTTDVVAYWSCEDAAGATSLASAVGGSPMRVKGSPDLAAYTGFACSEPIPVLKGSEWSGTIPAYTVTGQTQLRFLLAVPSGGEASDSSGRTVFRWRTSGSASRWEVVLSSFGGLALRAYSGENAQVLNTDYVTFAANGKLLRVSAELTQNGPNVSYAISALVVGQTTGGTWTGTLNGHTVGAVAGVTVAPGGGLGDTALGHVVMQTAVTSLYDLASQLNAWDGEQAGQRIRRLCDEEGIPIVVIGGWSDTAMAGPQRPATLLDLLTEAAAADMGILTEPRDRLGLLYRTRKTLYGQRPAVALDYAAGHLVPPLEPVDDDQATRNDVTVKREGGSSARAVRESGPLSVAAPPAGVGRYGEEVTVGVQSDALLPDQAGWRLHLGTVDEARYPSITVDLTAEALRADQALASAMCRLDAGDRITVDNLPSWLPPGQVSQIARGLAERLGPFDWDITVACSPESPWRVARYGTARYGLAGSTLAAGVTSAAATLSVSVPDGLIWTTDPAEFPFDIVIGGEVMTVTSITGTGPQTFTVIRAANGVTKAHSSGAAVVLAEPGIRAL</sequence>
<dbReference type="Proteomes" id="UP000610966">
    <property type="component" value="Unassembled WGS sequence"/>
</dbReference>
<evidence type="ECO:0000256" key="1">
    <source>
        <dbReference type="SAM" id="MobiDB-lite"/>
    </source>
</evidence>
<dbReference type="EMBL" id="BOOG01000014">
    <property type="protein sequence ID" value="GIH69437.1"/>
    <property type="molecule type" value="Genomic_DNA"/>
</dbReference>
<comment type="caution">
    <text evidence="2">The sequence shown here is derived from an EMBL/GenBank/DDBJ whole genome shotgun (WGS) entry which is preliminary data.</text>
</comment>
<reference evidence="2" key="1">
    <citation type="submission" date="2021-01" db="EMBL/GenBank/DDBJ databases">
        <title>Whole genome shotgun sequence of Sphaerimonospora thailandensis NBRC 107569.</title>
        <authorList>
            <person name="Komaki H."/>
            <person name="Tamura T."/>
        </authorList>
    </citation>
    <scope>NUCLEOTIDE SEQUENCE</scope>
    <source>
        <strain evidence="2">NBRC 107569</strain>
    </source>
</reference>
<protein>
    <recommendedName>
        <fullName evidence="4">Concanavalin A-like lectin/glucanase superfamily protein</fullName>
    </recommendedName>
</protein>
<evidence type="ECO:0000313" key="2">
    <source>
        <dbReference type="EMBL" id="GIH69437.1"/>
    </source>
</evidence>
<proteinExistence type="predicted"/>
<accession>A0A8J3VYH3</accession>
<feature type="compositionally biased region" description="Basic and acidic residues" evidence="1">
    <location>
        <begin position="38"/>
        <end position="48"/>
    </location>
</feature>
<dbReference type="AlphaFoldDB" id="A0A8J3VYH3"/>
<gene>
    <name evidence="2" type="ORF">Mth01_16900</name>
</gene>
<organism evidence="2 3">
    <name type="scientific">Sphaerimonospora thailandensis</name>
    <dbReference type="NCBI Taxonomy" id="795644"/>
    <lineage>
        <taxon>Bacteria</taxon>
        <taxon>Bacillati</taxon>
        <taxon>Actinomycetota</taxon>
        <taxon>Actinomycetes</taxon>
        <taxon>Streptosporangiales</taxon>
        <taxon>Streptosporangiaceae</taxon>
        <taxon>Sphaerimonospora</taxon>
    </lineage>
</organism>
<keyword evidence="3" id="KW-1185">Reference proteome</keyword>
<evidence type="ECO:0008006" key="4">
    <source>
        <dbReference type="Google" id="ProtNLM"/>
    </source>
</evidence>
<feature type="region of interest" description="Disordered" evidence="1">
    <location>
        <begin position="36"/>
        <end position="70"/>
    </location>
</feature>
<name>A0A8J3VYH3_9ACTN</name>
<evidence type="ECO:0000313" key="3">
    <source>
        <dbReference type="Proteomes" id="UP000610966"/>
    </source>
</evidence>
<dbReference type="RefSeq" id="WP_204013984.1">
    <property type="nucleotide sequence ID" value="NZ_BOOG01000014.1"/>
</dbReference>